<feature type="domain" description="Luciferase-like" evidence="3">
    <location>
        <begin position="11"/>
        <end position="306"/>
    </location>
</feature>
<dbReference type="InterPro" id="IPR036661">
    <property type="entry name" value="Luciferase-like_sf"/>
</dbReference>
<dbReference type="FunFam" id="3.20.20.30:FF:000002">
    <property type="entry name" value="LLM class flavin-dependent oxidoreductase"/>
    <property type="match status" value="1"/>
</dbReference>
<gene>
    <name evidence="4" type="ORF">SAMN02745157_2078</name>
</gene>
<dbReference type="RefSeq" id="WP_073052545.1">
    <property type="nucleotide sequence ID" value="NZ_FQUP01000001.1"/>
</dbReference>
<dbReference type="PANTHER" id="PTHR30137">
    <property type="entry name" value="LUCIFERASE-LIKE MONOOXYGENASE"/>
    <property type="match status" value="1"/>
</dbReference>
<sequence length="344" mass="36915">MPKLGQTPLSILDLAPIRAGGTPSDAFANMVDLARHAERLGYNRFWLAEHHNMPGIASSATSVLIGHVAGATNRIRVGSGGVMLPNHAPIVIAEQFGTLEALYPGRIDLGLGRAPGTDMLTTRALRRDLVDDDNAFPQNVQELLALLAPAGENQKVRAVPGSGSNVPVWLLGSSTFSAQLSALLGLPFAFASHFAPQRLLEAIEVHRHYFRPSEYLDKPYIMVGLPVIAAETDDKAQFLATTQFQRLVNLVRGKPTVLLPPVESMEGLWDEREEAYVASHLGVAAIGGPATVSARLESFLEETGADELIITSDFYDHADRIRSFEIVAEARAASAAGEQLLAAG</sequence>
<dbReference type="OrthoDB" id="9780518at2"/>
<dbReference type="NCBIfam" id="TIGR03558">
    <property type="entry name" value="oxido_grp_1"/>
    <property type="match status" value="1"/>
</dbReference>
<dbReference type="InterPro" id="IPR050766">
    <property type="entry name" value="Bact_Lucif_Oxidored"/>
</dbReference>
<keyword evidence="5" id="KW-1185">Reference proteome</keyword>
<dbReference type="PANTHER" id="PTHR30137:SF6">
    <property type="entry name" value="LUCIFERASE-LIKE MONOOXYGENASE"/>
    <property type="match status" value="1"/>
</dbReference>
<dbReference type="EMBL" id="FQUP01000001">
    <property type="protein sequence ID" value="SHF27634.1"/>
    <property type="molecule type" value="Genomic_DNA"/>
</dbReference>
<dbReference type="InterPro" id="IPR011251">
    <property type="entry name" value="Luciferase-like_dom"/>
</dbReference>
<dbReference type="Proteomes" id="UP000184485">
    <property type="component" value="Unassembled WGS sequence"/>
</dbReference>
<dbReference type="GO" id="GO:0016705">
    <property type="term" value="F:oxidoreductase activity, acting on paired donors, with incorporation or reduction of molecular oxygen"/>
    <property type="evidence" value="ECO:0007669"/>
    <property type="project" value="InterPro"/>
</dbReference>
<evidence type="ECO:0000313" key="4">
    <source>
        <dbReference type="EMBL" id="SHF27634.1"/>
    </source>
</evidence>
<evidence type="ECO:0000313" key="5">
    <source>
        <dbReference type="Proteomes" id="UP000184485"/>
    </source>
</evidence>
<name>A0A1M5ABW5_9HYPH</name>
<protein>
    <recommendedName>
        <fullName evidence="2">Luciferase-like monooxygenase</fullName>
    </recommendedName>
</protein>
<evidence type="ECO:0000256" key="2">
    <source>
        <dbReference type="ARBA" id="ARBA00074555"/>
    </source>
</evidence>
<dbReference type="Gene3D" id="3.20.20.30">
    <property type="entry name" value="Luciferase-like domain"/>
    <property type="match status" value="1"/>
</dbReference>
<dbReference type="InterPro" id="IPR019949">
    <property type="entry name" value="CmoO-like"/>
</dbReference>
<accession>A0A1M5ABW5</accession>
<evidence type="ECO:0000259" key="3">
    <source>
        <dbReference type="Pfam" id="PF00296"/>
    </source>
</evidence>
<dbReference type="SUPFAM" id="SSF51679">
    <property type="entry name" value="Bacterial luciferase-like"/>
    <property type="match status" value="1"/>
</dbReference>
<proteinExistence type="predicted"/>
<organism evidence="4 5">
    <name type="scientific">Kaistia soli DSM 19436</name>
    <dbReference type="NCBI Taxonomy" id="1122133"/>
    <lineage>
        <taxon>Bacteria</taxon>
        <taxon>Pseudomonadati</taxon>
        <taxon>Pseudomonadota</taxon>
        <taxon>Alphaproteobacteria</taxon>
        <taxon>Hyphomicrobiales</taxon>
        <taxon>Kaistiaceae</taxon>
        <taxon>Kaistia</taxon>
    </lineage>
</organism>
<dbReference type="AlphaFoldDB" id="A0A1M5ABW5"/>
<dbReference type="STRING" id="1122133.SAMN02745157_2078"/>
<dbReference type="CDD" id="cd00347">
    <property type="entry name" value="Flavin_utilizing_monoxygenases"/>
    <property type="match status" value="1"/>
</dbReference>
<evidence type="ECO:0000256" key="1">
    <source>
        <dbReference type="ARBA" id="ARBA00007789"/>
    </source>
</evidence>
<dbReference type="Pfam" id="PF00296">
    <property type="entry name" value="Bac_luciferase"/>
    <property type="match status" value="1"/>
</dbReference>
<comment type="similarity">
    <text evidence="1">To bacterial alkanal monooxygenase alpha and beta chains.</text>
</comment>
<dbReference type="GO" id="GO:0005829">
    <property type="term" value="C:cytosol"/>
    <property type="evidence" value="ECO:0007669"/>
    <property type="project" value="TreeGrafter"/>
</dbReference>
<reference evidence="4 5" key="1">
    <citation type="submission" date="2016-11" db="EMBL/GenBank/DDBJ databases">
        <authorList>
            <person name="Jaros S."/>
            <person name="Januszkiewicz K."/>
            <person name="Wedrychowicz H."/>
        </authorList>
    </citation>
    <scope>NUCLEOTIDE SEQUENCE [LARGE SCALE GENOMIC DNA]</scope>
    <source>
        <strain evidence="4 5">DSM 19436</strain>
    </source>
</reference>